<evidence type="ECO:0000313" key="3">
    <source>
        <dbReference type="Proteomes" id="UP000614996"/>
    </source>
</evidence>
<gene>
    <name evidence="2" type="ORF">NUM_57050</name>
</gene>
<protein>
    <submittedName>
        <fullName evidence="2">XRE family transcriptional regulator</fullName>
    </submittedName>
</protein>
<dbReference type="SUPFAM" id="SSF56024">
    <property type="entry name" value="Phospholipase D/nuclease"/>
    <property type="match status" value="1"/>
</dbReference>
<dbReference type="Gene3D" id="1.10.260.40">
    <property type="entry name" value="lambda repressor-like DNA-binding domains"/>
    <property type="match status" value="1"/>
</dbReference>
<dbReference type="EMBL" id="BOPO01000117">
    <property type="protein sequence ID" value="GIL30451.1"/>
    <property type="molecule type" value="Genomic_DNA"/>
</dbReference>
<sequence length="259" mass="29436">MANERLRVAIAKAGLTPDELAYRVKVDPKTVERWITKDRVPRPRQRVETARLLEAKELFLWPQVMDSPQARSAREAEVVRIYYHRGELPASYWYELIQSAKENIDILVFSGLFLPDGHADLGKMLAAKASEGVQIRYLLGDPEGEAIALRGEEEQIGDHLAARSDLARGYLRAAFGVEGVHIHHHDTTLYNSIYRFDRDAFVNAHAYGAPAGDSPILHLRQVEGGRLFDHYMDSFERVWESSEPAPPPVSRQRKRKAKN</sequence>
<reference evidence="3" key="1">
    <citation type="journal article" date="2021" name="Int. J. Syst. Evol. Microbiol.">
        <title>Actinocatenispora comari sp. nov., an endophytic actinomycete isolated from aerial parts of Comarum salesowianum.</title>
        <authorList>
            <person name="Oyunbileg N."/>
            <person name="Iizaka Y."/>
            <person name="Hamada M."/>
            <person name="Davaapurev B.O."/>
            <person name="Fukumoto A."/>
            <person name="Tsetseg B."/>
            <person name="Kato F."/>
            <person name="Tamura T."/>
            <person name="Batkhuu J."/>
            <person name="Anzai Y."/>
        </authorList>
    </citation>
    <scope>NUCLEOTIDE SEQUENCE [LARGE SCALE GENOMIC DNA]</scope>
    <source>
        <strain evidence="3">NUM-2625</strain>
    </source>
</reference>
<dbReference type="SUPFAM" id="SSF47413">
    <property type="entry name" value="lambda repressor-like DNA-binding domains"/>
    <property type="match status" value="1"/>
</dbReference>
<dbReference type="RefSeq" id="WP_207128097.1">
    <property type="nucleotide sequence ID" value="NZ_BOPO01000117.1"/>
</dbReference>
<evidence type="ECO:0000313" key="2">
    <source>
        <dbReference type="EMBL" id="GIL30451.1"/>
    </source>
</evidence>
<proteinExistence type="predicted"/>
<comment type="caution">
    <text evidence="2">The sequence shown here is derived from an EMBL/GenBank/DDBJ whole genome shotgun (WGS) entry which is preliminary data.</text>
</comment>
<keyword evidence="3" id="KW-1185">Reference proteome</keyword>
<dbReference type="GO" id="GO:0003677">
    <property type="term" value="F:DNA binding"/>
    <property type="evidence" value="ECO:0007669"/>
    <property type="project" value="InterPro"/>
</dbReference>
<dbReference type="InterPro" id="IPR010982">
    <property type="entry name" value="Lambda_DNA-bd_dom_sf"/>
</dbReference>
<feature type="region of interest" description="Disordered" evidence="1">
    <location>
        <begin position="239"/>
        <end position="259"/>
    </location>
</feature>
<accession>A0A8J4AFM5</accession>
<dbReference type="Proteomes" id="UP000614996">
    <property type="component" value="Unassembled WGS sequence"/>
</dbReference>
<evidence type="ECO:0000256" key="1">
    <source>
        <dbReference type="SAM" id="MobiDB-lite"/>
    </source>
</evidence>
<dbReference type="InterPro" id="IPR001387">
    <property type="entry name" value="Cro/C1-type_HTH"/>
</dbReference>
<name>A0A8J4AFM5_9ACTN</name>
<dbReference type="AlphaFoldDB" id="A0A8J4AFM5"/>
<organism evidence="2 3">
    <name type="scientific">Actinocatenispora comari</name>
    <dbReference type="NCBI Taxonomy" id="2807577"/>
    <lineage>
        <taxon>Bacteria</taxon>
        <taxon>Bacillati</taxon>
        <taxon>Actinomycetota</taxon>
        <taxon>Actinomycetes</taxon>
        <taxon>Micromonosporales</taxon>
        <taxon>Micromonosporaceae</taxon>
        <taxon>Actinocatenispora</taxon>
    </lineage>
</organism>
<dbReference type="CDD" id="cd00093">
    <property type="entry name" value="HTH_XRE"/>
    <property type="match status" value="1"/>
</dbReference>